<dbReference type="SUPFAM" id="SSF52540">
    <property type="entry name" value="P-loop containing nucleoside triphosphate hydrolases"/>
    <property type="match status" value="1"/>
</dbReference>
<dbReference type="EMBL" id="WIWJ01000022">
    <property type="protein sequence ID" value="MQT47825.1"/>
    <property type="molecule type" value="Genomic_DNA"/>
</dbReference>
<dbReference type="RefSeq" id="WP_153428095.1">
    <property type="nucleotide sequence ID" value="NZ_WIWJ01000022.1"/>
</dbReference>
<dbReference type="SUPFAM" id="SSF75712">
    <property type="entry name" value="Rad50 coiled-coil Zn hook"/>
    <property type="match status" value="1"/>
</dbReference>
<proteinExistence type="predicted"/>
<dbReference type="InterPro" id="IPR026866">
    <property type="entry name" value="CR006_AAA"/>
</dbReference>
<reference evidence="2 3" key="1">
    <citation type="submission" date="2019-10" db="EMBL/GenBank/DDBJ databases">
        <title>Evaluation of single-gene subtyping targets for Pseudomonas.</title>
        <authorList>
            <person name="Reichler S.J."/>
            <person name="Orsi R.H."/>
            <person name="Wiedmann M."/>
            <person name="Martin N.H."/>
            <person name="Murphy S.I."/>
        </authorList>
    </citation>
    <scope>NUCLEOTIDE SEQUENCE [LARGE SCALE GENOMIC DNA]</scope>
    <source>
        <strain evidence="2 3">FSL R10-3257</strain>
    </source>
</reference>
<comment type="caution">
    <text evidence="2">The sequence shown here is derived from an EMBL/GenBank/DDBJ whole genome shotgun (WGS) entry which is preliminary data.</text>
</comment>
<evidence type="ECO:0000313" key="2">
    <source>
        <dbReference type="EMBL" id="MQT47825.1"/>
    </source>
</evidence>
<dbReference type="Gene3D" id="3.40.50.300">
    <property type="entry name" value="P-loop containing nucleotide triphosphate hydrolases"/>
    <property type="match status" value="2"/>
</dbReference>
<feature type="domain" description="Protein CR006 P-loop" evidence="1">
    <location>
        <begin position="22"/>
        <end position="704"/>
    </location>
</feature>
<name>A0A6A7YIA5_9PSED</name>
<evidence type="ECO:0000259" key="1">
    <source>
        <dbReference type="Pfam" id="PF13166"/>
    </source>
</evidence>
<sequence>MIRNVSLSNISSYSPATTVVFGPLKRINLVYGLNGSGKSTIGNFLQSRDLPAFRNCSLDEDSGELDICVYNQSFIEKNFHGGSQPGVFTLNQGNIEAEQALLAAEEKIKELDVIEKEEMQSGSDAKRAQVALEDALKEGVWALRKQVESTPLRYCLQGPNTKDRLIEKILAMEFLETNDKLEELSSEADDLLKANDQPRPSIRRLVLDAQRIEGATLFQEQITASDESYLSALILALGNSDWVKHSLNFINESTEQCPLCQQKLPEDFYRHLRKVFDTTYEERIRVLESLRGQYTHSAVGLISQIDSSTYPNAKLTQLTSELKAVLIENIRLIEDKLRTPSIAVTLVSSTDLIVQINELISVEQVGIDTFNAKLRDKSRHLELITNRFWVWFRSACDELLKESQQEITNYKVAREVKRDAVLGIRRQKEQQRQVMAQSRMQITNIDQAIGNINSWLTVLGLQGFQLTREDGEVPQYRLQRSDESQDKVFKSLSEGEKTLISFLYFLEVCNGELDAESTKQKSDRIVVIDDPISSLSHNYVYDVASLIRQNVLLPATRFKQVIVLTHNLFFFHELVKLTEDDNVAGETTLFKVSKAAHSGIQSLRKEDIRNDYHAFWHTIKDALGGRASSVVVPNMMRNILEYYFSFIHRKDRLRKALDDLSTQHPEFRALYRYINRESHSDAVNLTEFGEINAHQFVEQFRRVFVETGNEEHFERMMTIA</sequence>
<organism evidence="2 3">
    <name type="scientific">Pseudomonas helleri</name>
    <dbReference type="NCBI Taxonomy" id="1608996"/>
    <lineage>
        <taxon>Bacteria</taxon>
        <taxon>Pseudomonadati</taxon>
        <taxon>Pseudomonadota</taxon>
        <taxon>Gammaproteobacteria</taxon>
        <taxon>Pseudomonadales</taxon>
        <taxon>Pseudomonadaceae</taxon>
        <taxon>Pseudomonas</taxon>
    </lineage>
</organism>
<dbReference type="Pfam" id="PF13166">
    <property type="entry name" value="AAA_13"/>
    <property type="match status" value="1"/>
</dbReference>
<gene>
    <name evidence="2" type="ORF">GHO40_13975</name>
</gene>
<dbReference type="InterPro" id="IPR027417">
    <property type="entry name" value="P-loop_NTPase"/>
</dbReference>
<protein>
    <submittedName>
        <fullName evidence="2">AAA family ATPase</fullName>
    </submittedName>
</protein>
<evidence type="ECO:0000313" key="3">
    <source>
        <dbReference type="Proteomes" id="UP000441404"/>
    </source>
</evidence>
<accession>A0A6A7YIA5</accession>
<dbReference type="AlphaFoldDB" id="A0A6A7YIA5"/>
<dbReference type="Proteomes" id="UP000441404">
    <property type="component" value="Unassembled WGS sequence"/>
</dbReference>